<dbReference type="Proteomes" id="UP000504636">
    <property type="component" value="Unplaced"/>
</dbReference>
<reference evidence="5" key="3">
    <citation type="submission" date="2025-04" db="UniProtKB">
        <authorList>
            <consortium name="RefSeq"/>
        </authorList>
    </citation>
    <scope>IDENTIFICATION</scope>
    <source>
        <strain evidence="5">CBS 304.34</strain>
    </source>
</reference>
<accession>A0A6A6YJP2</accession>
<evidence type="ECO:0000313" key="5">
    <source>
        <dbReference type="RefSeq" id="XP_033575995.1"/>
    </source>
</evidence>
<reference evidence="3 5" key="1">
    <citation type="journal article" date="2020" name="Stud. Mycol.">
        <title>101 Dothideomycetes genomes: a test case for predicting lifestyles and emergence of pathogens.</title>
        <authorList>
            <person name="Haridas S."/>
            <person name="Albert R."/>
            <person name="Binder M."/>
            <person name="Bloem J."/>
            <person name="Labutti K."/>
            <person name="Salamov A."/>
            <person name="Andreopoulos B."/>
            <person name="Baker S."/>
            <person name="Barry K."/>
            <person name="Bills G."/>
            <person name="Bluhm B."/>
            <person name="Cannon C."/>
            <person name="Castanera R."/>
            <person name="Culley D."/>
            <person name="Daum C."/>
            <person name="Ezra D."/>
            <person name="Gonzalez J."/>
            <person name="Henrissat B."/>
            <person name="Kuo A."/>
            <person name="Liang C."/>
            <person name="Lipzen A."/>
            <person name="Lutzoni F."/>
            <person name="Magnuson J."/>
            <person name="Mondo S."/>
            <person name="Nolan M."/>
            <person name="Ohm R."/>
            <person name="Pangilinan J."/>
            <person name="Park H.-J."/>
            <person name="Ramirez L."/>
            <person name="Alfaro M."/>
            <person name="Sun H."/>
            <person name="Tritt A."/>
            <person name="Yoshinaga Y."/>
            <person name="Zwiers L.-H."/>
            <person name="Turgeon B."/>
            <person name="Goodwin S."/>
            <person name="Spatafora J."/>
            <person name="Crous P."/>
            <person name="Grigoriev I."/>
        </authorList>
    </citation>
    <scope>NUCLEOTIDE SEQUENCE</scope>
    <source>
        <strain evidence="3 5">CBS 304.34</strain>
    </source>
</reference>
<dbReference type="PANTHER" id="PTHR43008">
    <property type="entry name" value="BENZIL REDUCTASE"/>
    <property type="match status" value="1"/>
</dbReference>
<dbReference type="GeneID" id="54469032"/>
<organism evidence="3">
    <name type="scientific">Mytilinidion resinicola</name>
    <dbReference type="NCBI Taxonomy" id="574789"/>
    <lineage>
        <taxon>Eukaryota</taxon>
        <taxon>Fungi</taxon>
        <taxon>Dikarya</taxon>
        <taxon>Ascomycota</taxon>
        <taxon>Pezizomycotina</taxon>
        <taxon>Dothideomycetes</taxon>
        <taxon>Pleosporomycetidae</taxon>
        <taxon>Mytilinidiales</taxon>
        <taxon>Mytilinidiaceae</taxon>
        <taxon>Mytilinidion</taxon>
    </lineage>
</organism>
<evidence type="ECO:0000256" key="1">
    <source>
        <dbReference type="ARBA" id="ARBA00006484"/>
    </source>
</evidence>
<comment type="similarity">
    <text evidence="1">Belongs to the short-chain dehydrogenases/reductases (SDR) family.</text>
</comment>
<evidence type="ECO:0000313" key="3">
    <source>
        <dbReference type="EMBL" id="KAF2809031.1"/>
    </source>
</evidence>
<keyword evidence="4" id="KW-1185">Reference proteome</keyword>
<dbReference type="InterPro" id="IPR036291">
    <property type="entry name" value="NAD(P)-bd_dom_sf"/>
</dbReference>
<gene>
    <name evidence="3 5" type="ORF">BDZ99DRAFT_571864</name>
</gene>
<dbReference type="PRINTS" id="PR00081">
    <property type="entry name" value="GDHRDH"/>
</dbReference>
<evidence type="ECO:0000313" key="4">
    <source>
        <dbReference type="Proteomes" id="UP000504636"/>
    </source>
</evidence>
<sequence length="183" mass="20200">MFLRTSHFKYPVDFKNPLKYSSHRENVGSMRFREFDLAGGVYIVTGGARGLGLCLAEALVEAGGKVHCLDLLAEPDETWAAAQSRILPEFGGSLHYHRVDVTNEKELDEVFTSIAEDRKRLDGLIAAAGKQMAQNSVDHKIEDVQYLMDINYTGVFLSASAAARQMIRFKTRGSICLIASTVG</sequence>
<dbReference type="EMBL" id="MU003702">
    <property type="protein sequence ID" value="KAF2809031.1"/>
    <property type="molecule type" value="Genomic_DNA"/>
</dbReference>
<dbReference type="GO" id="GO:0016616">
    <property type="term" value="F:oxidoreductase activity, acting on the CH-OH group of donors, NAD or NADP as acceptor"/>
    <property type="evidence" value="ECO:0007669"/>
    <property type="project" value="UniProtKB-ARBA"/>
</dbReference>
<dbReference type="SUPFAM" id="SSF51735">
    <property type="entry name" value="NAD(P)-binding Rossmann-fold domains"/>
    <property type="match status" value="1"/>
</dbReference>
<protein>
    <submittedName>
        <fullName evidence="3 5">NAD(P)-binding protein</fullName>
    </submittedName>
</protein>
<dbReference type="Gene3D" id="3.40.50.720">
    <property type="entry name" value="NAD(P)-binding Rossmann-like Domain"/>
    <property type="match status" value="1"/>
</dbReference>
<dbReference type="PANTHER" id="PTHR43008:SF10">
    <property type="entry name" value="CHAIN DEHYDROGENASE_OXIDOREDUCTASE, PUTATIVE (AFU_ORTHOLOGUE AFUA_2G15740)-RELATED"/>
    <property type="match status" value="1"/>
</dbReference>
<evidence type="ECO:0000256" key="2">
    <source>
        <dbReference type="ARBA" id="ARBA00023002"/>
    </source>
</evidence>
<dbReference type="OrthoDB" id="1669814at2759"/>
<dbReference type="RefSeq" id="XP_033575995.1">
    <property type="nucleotide sequence ID" value="XM_033728139.1"/>
</dbReference>
<dbReference type="GO" id="GO:0050664">
    <property type="term" value="F:oxidoreductase activity, acting on NAD(P)H, oxygen as acceptor"/>
    <property type="evidence" value="ECO:0007669"/>
    <property type="project" value="TreeGrafter"/>
</dbReference>
<dbReference type="AlphaFoldDB" id="A0A6A6YJP2"/>
<reference evidence="5" key="2">
    <citation type="submission" date="2020-04" db="EMBL/GenBank/DDBJ databases">
        <authorList>
            <consortium name="NCBI Genome Project"/>
        </authorList>
    </citation>
    <scope>NUCLEOTIDE SEQUENCE</scope>
    <source>
        <strain evidence="5">CBS 304.34</strain>
    </source>
</reference>
<dbReference type="InterPro" id="IPR002347">
    <property type="entry name" value="SDR_fam"/>
</dbReference>
<keyword evidence="2" id="KW-0560">Oxidoreductase</keyword>
<dbReference type="Pfam" id="PF00106">
    <property type="entry name" value="adh_short"/>
    <property type="match status" value="1"/>
</dbReference>
<proteinExistence type="inferred from homology"/>
<name>A0A6A6YJP2_9PEZI</name>